<dbReference type="GO" id="GO:0000502">
    <property type="term" value="C:proteasome complex"/>
    <property type="evidence" value="ECO:0007669"/>
    <property type="project" value="UniProtKB-KW"/>
</dbReference>
<protein>
    <submittedName>
        <fullName evidence="1">Macaca fascicularis brain cDNA clone: QorA-12560, similar to human proteasome (prosome, macropain) 26S subunit, ATPase, 5(PSMC5), mRNA, RefSeq: NM_002805.4</fullName>
    </submittedName>
</protein>
<dbReference type="AlphaFoldDB" id="I7GLB0"/>
<keyword evidence="1" id="KW-0647">Proteasome</keyword>
<name>I7GLB0_MACFA</name>
<sequence length="88" mass="9943">MLHLSSSWTKSTPSAPRGWRGVLGGTVKCSAQCWSCSTSWMALRPPRKSRLSWLLIGLISWTRRCFAQGVLTEKLNSHPPTRRPGWTF</sequence>
<proteinExistence type="evidence at transcript level"/>
<evidence type="ECO:0000313" key="1">
    <source>
        <dbReference type="EMBL" id="BAE88165.1"/>
    </source>
</evidence>
<organism evidence="1">
    <name type="scientific">Macaca fascicularis</name>
    <name type="common">Crab-eating macaque</name>
    <name type="synonym">Cynomolgus monkey</name>
    <dbReference type="NCBI Taxonomy" id="9541"/>
    <lineage>
        <taxon>Eukaryota</taxon>
        <taxon>Metazoa</taxon>
        <taxon>Chordata</taxon>
        <taxon>Craniata</taxon>
        <taxon>Vertebrata</taxon>
        <taxon>Euteleostomi</taxon>
        <taxon>Mammalia</taxon>
        <taxon>Eutheria</taxon>
        <taxon>Euarchontoglires</taxon>
        <taxon>Primates</taxon>
        <taxon>Haplorrhini</taxon>
        <taxon>Catarrhini</taxon>
        <taxon>Cercopithecidae</taxon>
        <taxon>Cercopithecinae</taxon>
        <taxon>Macaca</taxon>
    </lineage>
</organism>
<dbReference type="EMBL" id="AB171102">
    <property type="protein sequence ID" value="BAE88165.1"/>
    <property type="molecule type" value="mRNA"/>
</dbReference>
<accession>I7GLB0</accession>
<reference evidence="1" key="1">
    <citation type="journal article" date="2007" name="PLoS Biol.">
        <title>Rate of evolution in brain-expressed genes in humans and other primates.</title>
        <authorList>
            <person name="Wang H.-Y."/>
            <person name="Chien H.-C."/>
            <person name="Osada N."/>
            <person name="Hashimoto K."/>
            <person name="Sugano S."/>
            <person name="Gojobori T."/>
            <person name="Chou C.-K."/>
            <person name="Tsai S.-F."/>
            <person name="Wu C.-I."/>
            <person name="Shen C.-K.J."/>
        </authorList>
    </citation>
    <scope>NUCLEOTIDE SEQUENCE</scope>
</reference>